<dbReference type="CDD" id="cd04301">
    <property type="entry name" value="NAT_SF"/>
    <property type="match status" value="1"/>
</dbReference>
<dbReference type="PANTHER" id="PTHR43441">
    <property type="entry name" value="RIBOSOMAL-PROTEIN-SERINE ACETYLTRANSFERASE"/>
    <property type="match status" value="1"/>
</dbReference>
<proteinExistence type="predicted"/>
<gene>
    <name evidence="2" type="ORF">UFOPK2928_00119</name>
    <name evidence="3" type="ORF">UFOPK4010_00599</name>
</gene>
<dbReference type="PROSITE" id="PS51186">
    <property type="entry name" value="GNAT"/>
    <property type="match status" value="1"/>
</dbReference>
<feature type="domain" description="N-acetyltransferase" evidence="1">
    <location>
        <begin position="16"/>
        <end position="183"/>
    </location>
</feature>
<reference evidence="3" key="1">
    <citation type="submission" date="2020-05" db="EMBL/GenBank/DDBJ databases">
        <authorList>
            <person name="Chiriac C."/>
            <person name="Salcher M."/>
            <person name="Ghai R."/>
            <person name="Kavagutti S V."/>
        </authorList>
    </citation>
    <scope>NUCLEOTIDE SEQUENCE</scope>
</reference>
<dbReference type="PANTHER" id="PTHR43441:SF2">
    <property type="entry name" value="FAMILY ACETYLTRANSFERASE, PUTATIVE (AFU_ORTHOLOGUE AFUA_7G00850)-RELATED"/>
    <property type="match status" value="1"/>
</dbReference>
<dbReference type="AlphaFoldDB" id="A0A6J7NDA0"/>
<name>A0A6J7NDA0_9ZZZZ</name>
<dbReference type="GO" id="GO:1990189">
    <property type="term" value="F:protein N-terminal-serine acetyltransferase activity"/>
    <property type="evidence" value="ECO:0007669"/>
    <property type="project" value="TreeGrafter"/>
</dbReference>
<sequence length="190" mass="21288">MIWWPSEIPTLQSGRYTLRAPVDADVTAIFEACQDPLIPRFTTVPANYTMAHALDYVQRAPASIELQRELPFVIEFGVGDEKEFAGVISLHTISIDNHRAEIGYWMDKKMRGQGIATTAVKMITGYGFDTLGFKRIEAAVDLDNTASQKLLLSAGYEREGVLRQRVTRADGSQIDMVMFSALNQSWARLE</sequence>
<dbReference type="Pfam" id="PF13302">
    <property type="entry name" value="Acetyltransf_3"/>
    <property type="match status" value="1"/>
</dbReference>
<accession>A0A6J7NDA0</accession>
<protein>
    <submittedName>
        <fullName evidence="3">Unannotated protein</fullName>
    </submittedName>
</protein>
<evidence type="ECO:0000313" key="3">
    <source>
        <dbReference type="EMBL" id="CAB4991136.1"/>
    </source>
</evidence>
<organism evidence="3">
    <name type="scientific">freshwater metagenome</name>
    <dbReference type="NCBI Taxonomy" id="449393"/>
    <lineage>
        <taxon>unclassified sequences</taxon>
        <taxon>metagenomes</taxon>
        <taxon>ecological metagenomes</taxon>
    </lineage>
</organism>
<dbReference type="EMBL" id="CAEZZY010000005">
    <property type="protein sequence ID" value="CAB4770206.1"/>
    <property type="molecule type" value="Genomic_DNA"/>
</dbReference>
<dbReference type="InterPro" id="IPR000182">
    <property type="entry name" value="GNAT_dom"/>
</dbReference>
<dbReference type="SUPFAM" id="SSF55729">
    <property type="entry name" value="Acyl-CoA N-acyltransferases (Nat)"/>
    <property type="match status" value="1"/>
</dbReference>
<dbReference type="Gene3D" id="3.40.630.30">
    <property type="match status" value="1"/>
</dbReference>
<dbReference type="EMBL" id="CAFBOU010000039">
    <property type="protein sequence ID" value="CAB4991136.1"/>
    <property type="molecule type" value="Genomic_DNA"/>
</dbReference>
<dbReference type="InterPro" id="IPR051908">
    <property type="entry name" value="Ribosomal_N-acetyltransferase"/>
</dbReference>
<evidence type="ECO:0000313" key="2">
    <source>
        <dbReference type="EMBL" id="CAB4770206.1"/>
    </source>
</evidence>
<evidence type="ECO:0000259" key="1">
    <source>
        <dbReference type="PROSITE" id="PS51186"/>
    </source>
</evidence>
<dbReference type="GO" id="GO:0008999">
    <property type="term" value="F:protein-N-terminal-alanine acetyltransferase activity"/>
    <property type="evidence" value="ECO:0007669"/>
    <property type="project" value="TreeGrafter"/>
</dbReference>
<dbReference type="InterPro" id="IPR016181">
    <property type="entry name" value="Acyl_CoA_acyltransferase"/>
</dbReference>
<dbReference type="GO" id="GO:0005737">
    <property type="term" value="C:cytoplasm"/>
    <property type="evidence" value="ECO:0007669"/>
    <property type="project" value="TreeGrafter"/>
</dbReference>